<feature type="transmembrane region" description="Helical" evidence="1">
    <location>
        <begin position="215"/>
        <end position="244"/>
    </location>
</feature>
<dbReference type="InterPro" id="IPR025461">
    <property type="entry name" value="ABA4-like"/>
</dbReference>
<reference evidence="2" key="3">
    <citation type="submission" date="2020-12" db="UniProtKB">
        <authorList>
            <consortium name="EnsemblPlants"/>
        </authorList>
    </citation>
    <scope>IDENTIFICATION</scope>
</reference>
<dbReference type="RefSeq" id="XP_073394016.1">
    <property type="nucleotide sequence ID" value="XM_073537915.1"/>
</dbReference>
<dbReference type="Gramene" id="Pp3c12_21540V3.7">
    <property type="protein sequence ID" value="Pp3c12_21540V3.7"/>
    <property type="gene ID" value="Pp3c12_21540"/>
</dbReference>
<sequence>MLCFGFKKVGAMAHSRAAMRLAACEPLQVLKIRSNASNLISHGGNGGFDPIKFISSITVRRTGNISSSKQTIGVSQLSGVRRLGEGGLRAPQLPKAETVPRPILREKHSNLLTCSRKVVAHWRQENQSWMPIRNSSSTVQVATSMFTLGTAFVVPFYTAMVFAPKWKWTKKLVENDIPFIVLGAMYVYLLFLSWTPETLGLMFASKYWLPELPGITRMFSSTITVASAWIHLLVADLFCGRYVYLDGLQHKVETRHSLVFCLMMCPIGIISHLVTKVLTSFARRIDGESTTDIGKVLA</sequence>
<evidence type="ECO:0000313" key="3">
    <source>
        <dbReference type="Proteomes" id="UP000006727"/>
    </source>
</evidence>
<keyword evidence="1" id="KW-0812">Transmembrane</keyword>
<dbReference type="GeneID" id="112290057"/>
<feature type="transmembrane region" description="Helical" evidence="1">
    <location>
        <begin position="175"/>
        <end position="195"/>
    </location>
</feature>
<dbReference type="Proteomes" id="UP000006727">
    <property type="component" value="Chromosome 12"/>
</dbReference>
<protein>
    <recommendedName>
        <fullName evidence="4">Neoxanthin synthase</fullName>
    </recommendedName>
</protein>
<dbReference type="PANTHER" id="PTHR34543:SF1">
    <property type="entry name" value="PROTEIN ABA DEFICIENT 4, CHLOROPLASTIC"/>
    <property type="match status" value="1"/>
</dbReference>
<evidence type="ECO:0000313" key="2">
    <source>
        <dbReference type="EnsemblPlants" id="Pp3c12_21540V3.7"/>
    </source>
</evidence>
<dbReference type="AlphaFoldDB" id="A0A7I4AD80"/>
<dbReference type="FunCoup" id="A0A7I4AD80">
    <property type="interactions" value="601"/>
</dbReference>
<feature type="transmembrane region" description="Helical" evidence="1">
    <location>
        <begin position="256"/>
        <end position="274"/>
    </location>
</feature>
<dbReference type="KEGG" id="ppp:112290057"/>
<accession>A0A7I4AD80</accession>
<keyword evidence="1" id="KW-1133">Transmembrane helix</keyword>
<evidence type="ECO:0000256" key="1">
    <source>
        <dbReference type="SAM" id="Phobius"/>
    </source>
</evidence>
<keyword evidence="3" id="KW-1185">Reference proteome</keyword>
<dbReference type="InParanoid" id="A0A7I4AD80"/>
<reference evidence="2 3" key="1">
    <citation type="journal article" date="2008" name="Science">
        <title>The Physcomitrella genome reveals evolutionary insights into the conquest of land by plants.</title>
        <authorList>
            <person name="Rensing S."/>
            <person name="Lang D."/>
            <person name="Zimmer A."/>
            <person name="Terry A."/>
            <person name="Salamov A."/>
            <person name="Shapiro H."/>
            <person name="Nishiyama T."/>
            <person name="Perroud P.-F."/>
            <person name="Lindquist E."/>
            <person name="Kamisugi Y."/>
            <person name="Tanahashi T."/>
            <person name="Sakakibara K."/>
            <person name="Fujita T."/>
            <person name="Oishi K."/>
            <person name="Shin-I T."/>
            <person name="Kuroki Y."/>
            <person name="Toyoda A."/>
            <person name="Suzuki Y."/>
            <person name="Hashimoto A."/>
            <person name="Yamaguchi K."/>
            <person name="Sugano A."/>
            <person name="Kohara Y."/>
            <person name="Fujiyama A."/>
            <person name="Anterola A."/>
            <person name="Aoki S."/>
            <person name="Ashton N."/>
            <person name="Barbazuk W.B."/>
            <person name="Barker E."/>
            <person name="Bennetzen J."/>
            <person name="Bezanilla M."/>
            <person name="Blankenship R."/>
            <person name="Cho S.H."/>
            <person name="Dutcher S."/>
            <person name="Estelle M."/>
            <person name="Fawcett J.A."/>
            <person name="Gundlach H."/>
            <person name="Hanada K."/>
            <person name="Heyl A."/>
            <person name="Hicks K.A."/>
            <person name="Hugh J."/>
            <person name="Lohr M."/>
            <person name="Mayer K."/>
            <person name="Melkozernov A."/>
            <person name="Murata T."/>
            <person name="Nelson D."/>
            <person name="Pils B."/>
            <person name="Prigge M."/>
            <person name="Reiss B."/>
            <person name="Renner T."/>
            <person name="Rombauts S."/>
            <person name="Rushton P."/>
            <person name="Sanderfoot A."/>
            <person name="Schween G."/>
            <person name="Shiu S.-H."/>
            <person name="Stueber K."/>
            <person name="Theodoulou F.L."/>
            <person name="Tu H."/>
            <person name="Van de Peer Y."/>
            <person name="Verrier P.J."/>
            <person name="Waters E."/>
            <person name="Wood A."/>
            <person name="Yang L."/>
            <person name="Cove D."/>
            <person name="Cuming A."/>
            <person name="Hasebe M."/>
            <person name="Lucas S."/>
            <person name="Mishler D.B."/>
            <person name="Reski R."/>
            <person name="Grigoriev I."/>
            <person name="Quatrano R.S."/>
            <person name="Boore J.L."/>
        </authorList>
    </citation>
    <scope>NUCLEOTIDE SEQUENCE [LARGE SCALE GENOMIC DNA]</scope>
    <source>
        <strain evidence="2 3">cv. Gransden 2004</strain>
    </source>
</reference>
<dbReference type="OrthoDB" id="196782at2759"/>
<evidence type="ECO:0008006" key="4">
    <source>
        <dbReference type="Google" id="ProtNLM"/>
    </source>
</evidence>
<gene>
    <name evidence="2" type="primary">LOC112290057</name>
</gene>
<name>A0A7I4AD80_PHYPA</name>
<proteinExistence type="predicted"/>
<reference evidence="2 3" key="2">
    <citation type="journal article" date="2018" name="Plant J.">
        <title>The Physcomitrella patens chromosome-scale assembly reveals moss genome structure and evolution.</title>
        <authorList>
            <person name="Lang D."/>
            <person name="Ullrich K.K."/>
            <person name="Murat F."/>
            <person name="Fuchs J."/>
            <person name="Jenkins J."/>
            <person name="Haas F.B."/>
            <person name="Piednoel M."/>
            <person name="Gundlach H."/>
            <person name="Van Bel M."/>
            <person name="Meyberg R."/>
            <person name="Vives C."/>
            <person name="Morata J."/>
            <person name="Symeonidi A."/>
            <person name="Hiss M."/>
            <person name="Muchero W."/>
            <person name="Kamisugi Y."/>
            <person name="Saleh O."/>
            <person name="Blanc G."/>
            <person name="Decker E.L."/>
            <person name="van Gessel N."/>
            <person name="Grimwood J."/>
            <person name="Hayes R.D."/>
            <person name="Graham S.W."/>
            <person name="Gunter L.E."/>
            <person name="McDaniel S.F."/>
            <person name="Hoernstein S.N.W."/>
            <person name="Larsson A."/>
            <person name="Li F.W."/>
            <person name="Perroud P.F."/>
            <person name="Phillips J."/>
            <person name="Ranjan P."/>
            <person name="Rokshar D.S."/>
            <person name="Rothfels C.J."/>
            <person name="Schneider L."/>
            <person name="Shu S."/>
            <person name="Stevenson D.W."/>
            <person name="Thummler F."/>
            <person name="Tillich M."/>
            <person name="Villarreal Aguilar J.C."/>
            <person name="Widiez T."/>
            <person name="Wong G.K."/>
            <person name="Wymore A."/>
            <person name="Zhang Y."/>
            <person name="Zimmer A.D."/>
            <person name="Quatrano R.S."/>
            <person name="Mayer K.F.X."/>
            <person name="Goodstein D."/>
            <person name="Casacuberta J.M."/>
            <person name="Vandepoele K."/>
            <person name="Reski R."/>
            <person name="Cuming A.C."/>
            <person name="Tuskan G.A."/>
            <person name="Maumus F."/>
            <person name="Salse J."/>
            <person name="Schmutz J."/>
            <person name="Rensing S.A."/>
        </authorList>
    </citation>
    <scope>NUCLEOTIDE SEQUENCE [LARGE SCALE GENOMIC DNA]</scope>
    <source>
        <strain evidence="2 3">cv. Gransden 2004</strain>
    </source>
</reference>
<dbReference type="RefSeq" id="XP_024391766.1">
    <property type="nucleotide sequence ID" value="XM_024535998.2"/>
</dbReference>
<dbReference type="PANTHER" id="PTHR34543">
    <property type="entry name" value="PROTEIN ABA DEFICIENT 4, CHLOROPLASTIC"/>
    <property type="match status" value="1"/>
</dbReference>
<dbReference type="Pfam" id="PF14108">
    <property type="entry name" value="ABA4-like"/>
    <property type="match status" value="1"/>
</dbReference>
<dbReference type="EnsemblPlants" id="Pp3c12_21540V3.7">
    <property type="protein sequence ID" value="Pp3c12_21540V3.7"/>
    <property type="gene ID" value="Pp3c12_21540"/>
</dbReference>
<organism evidence="2 3">
    <name type="scientific">Physcomitrium patens</name>
    <name type="common">Spreading-leaved earth moss</name>
    <name type="synonym">Physcomitrella patens</name>
    <dbReference type="NCBI Taxonomy" id="3218"/>
    <lineage>
        <taxon>Eukaryota</taxon>
        <taxon>Viridiplantae</taxon>
        <taxon>Streptophyta</taxon>
        <taxon>Embryophyta</taxon>
        <taxon>Bryophyta</taxon>
        <taxon>Bryophytina</taxon>
        <taxon>Bryopsida</taxon>
        <taxon>Funariidae</taxon>
        <taxon>Funariales</taxon>
        <taxon>Funariaceae</taxon>
        <taxon>Physcomitrium</taxon>
    </lineage>
</organism>
<feature type="transmembrane region" description="Helical" evidence="1">
    <location>
        <begin position="141"/>
        <end position="163"/>
    </location>
</feature>
<keyword evidence="1" id="KW-0472">Membrane</keyword>
<dbReference type="EMBL" id="ABEU02000012">
    <property type="status" value="NOT_ANNOTATED_CDS"/>
    <property type="molecule type" value="Genomic_DNA"/>
</dbReference>